<sequence length="577" mass="64084">MVLQKNLNYSFNGYQVPVVPRASRSTRGKGTIRKKSENNQIQAFEILASVAGNFLQENENSNTDNTASGKEPVDFVGTDVKDVQDEEARLYKGDLFEHGSCSENASGFVPGLQGKHSEQRVVGYSSFLGNHLEGQGQNVLEREEPDHGASKLESSGKYVEKPSLEEGLRHGSAGRKLFNRDDDENFISCTQLSSKNKISGPPPDTSSQRAKSVSGSKNSNGWDNYVLESSQRMYPFKKRKFFNQTSSSTSDRGSHCHGIIDTSDTRVDGANHGAAIEASSSMAGQQVHSGSRDCNVKLSIKSFKVPELFIDIPETATIGSLKRTVMEAVTTILGDELHVGILLQGKKVRDDSKTLIQTGISQEDKHHRLGFMLEPRHSKISPPSYNQDPCFLTASSNRDISRKPTSLMIQQRTYNVSQEHSLIKFESCGEGDINVVPSLAETSLNNTMSKCRALVAVPAINMEALAVIPFRRKPGNPDFAQRRIRRPFSVSEVEALVQAVEKLGTGRWRDVKQCAFDNAKHRTYVDLKDKWKTLVHTARISPQQRRGEPVPQELLDRVLSAHAYWSQQQCKHQVKPL</sequence>
<dbReference type="Gene3D" id="1.10.246.220">
    <property type="match status" value="1"/>
</dbReference>
<organism evidence="7 8">
    <name type="scientific">Senna tora</name>
    <dbReference type="NCBI Taxonomy" id="362788"/>
    <lineage>
        <taxon>Eukaryota</taxon>
        <taxon>Viridiplantae</taxon>
        <taxon>Streptophyta</taxon>
        <taxon>Embryophyta</taxon>
        <taxon>Tracheophyta</taxon>
        <taxon>Spermatophyta</taxon>
        <taxon>Magnoliopsida</taxon>
        <taxon>eudicotyledons</taxon>
        <taxon>Gunneridae</taxon>
        <taxon>Pentapetalae</taxon>
        <taxon>rosids</taxon>
        <taxon>fabids</taxon>
        <taxon>Fabales</taxon>
        <taxon>Fabaceae</taxon>
        <taxon>Caesalpinioideae</taxon>
        <taxon>Cassia clade</taxon>
        <taxon>Senna</taxon>
    </lineage>
</organism>
<dbReference type="PANTHER" id="PTHR21717">
    <property type="entry name" value="TELOMERIC REPEAT BINDING PROTEIN"/>
    <property type="match status" value="1"/>
</dbReference>
<dbReference type="Pfam" id="PF00249">
    <property type="entry name" value="Myb_DNA-binding"/>
    <property type="match status" value="1"/>
</dbReference>
<dbReference type="PANTHER" id="PTHR21717:SF56">
    <property type="entry name" value="TELOMERE-BINDING PROTEIN, PUTATIVE-RELATED"/>
    <property type="match status" value="1"/>
</dbReference>
<protein>
    <submittedName>
        <fullName evidence="7">Telomere repeat-binding protein 5-like</fullName>
    </submittedName>
</protein>
<gene>
    <name evidence="7" type="ORF">G2W53_016822</name>
</gene>
<comment type="subcellular location">
    <subcellularLocation>
        <location evidence="1">Nucleus</location>
    </subcellularLocation>
</comment>
<evidence type="ECO:0000256" key="3">
    <source>
        <dbReference type="ARBA" id="ARBA00023242"/>
    </source>
</evidence>
<dbReference type="InterPro" id="IPR031105">
    <property type="entry name" value="TRP_plant"/>
</dbReference>
<dbReference type="SUPFAM" id="SSF54236">
    <property type="entry name" value="Ubiquitin-like"/>
    <property type="match status" value="1"/>
</dbReference>
<feature type="region of interest" description="Disordered" evidence="4">
    <location>
        <begin position="244"/>
        <end position="264"/>
    </location>
</feature>
<dbReference type="OrthoDB" id="2020981at2759"/>
<evidence type="ECO:0000256" key="1">
    <source>
        <dbReference type="ARBA" id="ARBA00004123"/>
    </source>
</evidence>
<dbReference type="InterPro" id="IPR009057">
    <property type="entry name" value="Homeodomain-like_sf"/>
</dbReference>
<proteinExistence type="predicted"/>
<evidence type="ECO:0000313" key="8">
    <source>
        <dbReference type="Proteomes" id="UP000634136"/>
    </source>
</evidence>
<dbReference type="InterPro" id="IPR001005">
    <property type="entry name" value="SANT/Myb"/>
</dbReference>
<reference evidence="7" key="1">
    <citation type="submission" date="2020-09" db="EMBL/GenBank/DDBJ databases">
        <title>Genome-Enabled Discovery of Anthraquinone Biosynthesis in Senna tora.</title>
        <authorList>
            <person name="Kang S.-H."/>
            <person name="Pandey R.P."/>
            <person name="Lee C.-M."/>
            <person name="Sim J.-S."/>
            <person name="Jeong J.-T."/>
            <person name="Choi B.-S."/>
            <person name="Jung M."/>
            <person name="Ginzburg D."/>
            <person name="Zhao K."/>
            <person name="Won S.Y."/>
            <person name="Oh T.-J."/>
            <person name="Yu Y."/>
            <person name="Kim N.-H."/>
            <person name="Lee O.R."/>
            <person name="Lee T.-H."/>
            <person name="Bashyal P."/>
            <person name="Kim T.-S."/>
            <person name="Lee W.-H."/>
            <person name="Kawkins C."/>
            <person name="Kim C.-K."/>
            <person name="Kim J.S."/>
            <person name="Ahn B.O."/>
            <person name="Rhee S.Y."/>
            <person name="Sohng J.K."/>
        </authorList>
    </citation>
    <scope>NUCLEOTIDE SEQUENCE</scope>
    <source>
        <tissue evidence="7">Leaf</tissue>
    </source>
</reference>
<keyword evidence="3" id="KW-0539">Nucleus</keyword>
<feature type="region of interest" description="Disordered" evidence="4">
    <location>
        <begin position="191"/>
        <end position="220"/>
    </location>
</feature>
<dbReference type="SMART" id="SM00717">
    <property type="entry name" value="SANT"/>
    <property type="match status" value="1"/>
</dbReference>
<dbReference type="GO" id="GO:0042162">
    <property type="term" value="F:telomeric DNA binding"/>
    <property type="evidence" value="ECO:0007669"/>
    <property type="project" value="UniProtKB-ARBA"/>
</dbReference>
<evidence type="ECO:0000259" key="6">
    <source>
        <dbReference type="PROSITE" id="PS51294"/>
    </source>
</evidence>
<feature type="domain" description="Myb-like" evidence="5">
    <location>
        <begin position="480"/>
        <end position="535"/>
    </location>
</feature>
<evidence type="ECO:0000256" key="2">
    <source>
        <dbReference type="ARBA" id="ARBA00023125"/>
    </source>
</evidence>
<comment type="caution">
    <text evidence="7">The sequence shown here is derived from an EMBL/GenBank/DDBJ whole genome shotgun (WGS) entry which is preliminary data.</text>
</comment>
<dbReference type="AlphaFoldDB" id="A0A834TN81"/>
<keyword evidence="8" id="KW-1185">Reference proteome</keyword>
<dbReference type="InterPro" id="IPR017930">
    <property type="entry name" value="Myb_dom"/>
</dbReference>
<feature type="compositionally biased region" description="Basic and acidic residues" evidence="4">
    <location>
        <begin position="158"/>
        <end position="169"/>
    </location>
</feature>
<dbReference type="GO" id="GO:0005634">
    <property type="term" value="C:nucleus"/>
    <property type="evidence" value="ECO:0007669"/>
    <property type="project" value="UniProtKB-SubCell"/>
</dbReference>
<dbReference type="Pfam" id="PF23603">
    <property type="entry name" value="Ubiquitin_TPR1"/>
    <property type="match status" value="1"/>
</dbReference>
<dbReference type="InterPro" id="IPR029071">
    <property type="entry name" value="Ubiquitin-like_domsf"/>
</dbReference>
<name>A0A834TN81_9FABA</name>
<evidence type="ECO:0000256" key="4">
    <source>
        <dbReference type="SAM" id="MobiDB-lite"/>
    </source>
</evidence>
<feature type="region of interest" description="Disordered" evidence="4">
    <location>
        <begin position="138"/>
        <end position="177"/>
    </location>
</feature>
<evidence type="ECO:0000259" key="5">
    <source>
        <dbReference type="PROSITE" id="PS50090"/>
    </source>
</evidence>
<dbReference type="Proteomes" id="UP000634136">
    <property type="component" value="Unassembled WGS sequence"/>
</dbReference>
<dbReference type="CDD" id="cd11660">
    <property type="entry name" value="SANT_TRF"/>
    <property type="match status" value="1"/>
</dbReference>
<feature type="compositionally biased region" description="Polar residues" evidence="4">
    <location>
        <begin position="205"/>
        <end position="220"/>
    </location>
</feature>
<dbReference type="EMBL" id="JAAIUW010000006">
    <property type="protein sequence ID" value="KAF7825658.1"/>
    <property type="molecule type" value="Genomic_DNA"/>
</dbReference>
<feature type="compositionally biased region" description="Basic and acidic residues" evidence="4">
    <location>
        <begin position="140"/>
        <end position="150"/>
    </location>
</feature>
<dbReference type="PROSITE" id="PS51294">
    <property type="entry name" value="HTH_MYB"/>
    <property type="match status" value="1"/>
</dbReference>
<keyword evidence="2" id="KW-0238">DNA-binding</keyword>
<dbReference type="InterPro" id="IPR057625">
    <property type="entry name" value="TPR1-6-like_ubiquitin"/>
</dbReference>
<dbReference type="SUPFAM" id="SSF46689">
    <property type="entry name" value="Homeodomain-like"/>
    <property type="match status" value="1"/>
</dbReference>
<evidence type="ECO:0000313" key="7">
    <source>
        <dbReference type="EMBL" id="KAF7825658.1"/>
    </source>
</evidence>
<feature type="domain" description="HTH myb-type" evidence="6">
    <location>
        <begin position="480"/>
        <end position="539"/>
    </location>
</feature>
<dbReference type="PROSITE" id="PS50090">
    <property type="entry name" value="MYB_LIKE"/>
    <property type="match status" value="1"/>
</dbReference>
<accession>A0A834TN81</accession>